<evidence type="ECO:0000313" key="1">
    <source>
        <dbReference type="EMBL" id="KAG7382747.1"/>
    </source>
</evidence>
<sequence>MEQQTSAAHAFFQAHKDLFQYEKYVVNHDPVVTESNPAQAHDRTTKSFLEQYRELDRERVSVPALSEQRFSLPHPPAGAYSLTNLAVNTIPAVHLPEFVTLKSTASILENFNNLQHEPIRSHVFAASLQHTSQHTQPQAALRVTYDSSPAPQYPSPKRVSDSNATVDQSLLLQQQRSPIRQPVESNQKIFSVPKLAELLIDRETRAAGTAHKSWDAAHKIEILIGSKCVGRVSAASRNIPPSIRSRLLASANVSVRRERLYELLHRDYEELSKRYTQ</sequence>
<dbReference type="EMBL" id="JAGDFM010000198">
    <property type="protein sequence ID" value="KAG7382747.1"/>
    <property type="molecule type" value="Genomic_DNA"/>
</dbReference>
<evidence type="ECO:0000313" key="2">
    <source>
        <dbReference type="Proteomes" id="UP000694044"/>
    </source>
</evidence>
<accession>A0A8T1VN79</accession>
<reference evidence="1" key="1">
    <citation type="submission" date="2021-02" db="EMBL/GenBank/DDBJ databases">
        <authorList>
            <person name="Palmer J.M."/>
        </authorList>
    </citation>
    <scope>NUCLEOTIDE SEQUENCE</scope>
    <source>
        <strain evidence="1">SCRP734</strain>
    </source>
</reference>
<organism evidence="1 2">
    <name type="scientific">Phytophthora pseudosyringae</name>
    <dbReference type="NCBI Taxonomy" id="221518"/>
    <lineage>
        <taxon>Eukaryota</taxon>
        <taxon>Sar</taxon>
        <taxon>Stramenopiles</taxon>
        <taxon>Oomycota</taxon>
        <taxon>Peronosporomycetes</taxon>
        <taxon>Peronosporales</taxon>
        <taxon>Peronosporaceae</taxon>
        <taxon>Phytophthora</taxon>
    </lineage>
</organism>
<dbReference type="AlphaFoldDB" id="A0A8T1VN79"/>
<dbReference type="OrthoDB" id="117268at2759"/>
<dbReference type="Proteomes" id="UP000694044">
    <property type="component" value="Unassembled WGS sequence"/>
</dbReference>
<protein>
    <submittedName>
        <fullName evidence="1">Uncharacterized protein</fullName>
    </submittedName>
</protein>
<keyword evidence="2" id="KW-1185">Reference proteome</keyword>
<gene>
    <name evidence="1" type="ORF">PHYPSEUDO_004383</name>
</gene>
<name>A0A8T1VN79_9STRA</name>
<comment type="caution">
    <text evidence="1">The sequence shown here is derived from an EMBL/GenBank/DDBJ whole genome shotgun (WGS) entry which is preliminary data.</text>
</comment>
<proteinExistence type="predicted"/>